<dbReference type="Gene3D" id="2.30.40.10">
    <property type="entry name" value="Urease, subunit C, domain 1"/>
    <property type="match status" value="1"/>
</dbReference>
<evidence type="ECO:0000256" key="7">
    <source>
        <dbReference type="PIRSR" id="PIRSR038994-2"/>
    </source>
</evidence>
<feature type="binding site" evidence="7">
    <location>
        <position position="227"/>
    </location>
    <ligand>
        <name>substrate</name>
    </ligand>
</feature>
<feature type="binding site" evidence="8">
    <location>
        <position position="216"/>
    </location>
    <ligand>
        <name>Zn(2+)</name>
        <dbReference type="ChEBI" id="CHEBI:29105"/>
    </ligand>
</feature>
<comment type="similarity">
    <text evidence="1 5">Belongs to the metallo-dependent hydrolases superfamily. NagA family.</text>
</comment>
<evidence type="ECO:0000256" key="2">
    <source>
        <dbReference type="ARBA" id="ARBA00022723"/>
    </source>
</evidence>
<dbReference type="InterPro" id="IPR011059">
    <property type="entry name" value="Metal-dep_hydrolase_composite"/>
</dbReference>
<proteinExistence type="inferred from homology"/>
<dbReference type="RefSeq" id="WP_198917477.1">
    <property type="nucleotide sequence ID" value="NZ_JAEKPD010000019.1"/>
</dbReference>
<dbReference type="EC" id="3.5.1.25" evidence="10"/>
<dbReference type="GO" id="GO:0006046">
    <property type="term" value="P:N-acetylglucosamine catabolic process"/>
    <property type="evidence" value="ECO:0007669"/>
    <property type="project" value="TreeGrafter"/>
</dbReference>
<dbReference type="Proteomes" id="UP000642488">
    <property type="component" value="Unassembled WGS sequence"/>
</dbReference>
<evidence type="ECO:0000256" key="8">
    <source>
        <dbReference type="PIRSR" id="PIRSR038994-3"/>
    </source>
</evidence>
<feature type="binding site" evidence="7">
    <location>
        <begin position="219"/>
        <end position="220"/>
    </location>
    <ligand>
        <name>substrate</name>
    </ligand>
</feature>
<organism evidence="10 11">
    <name type="scientific">Palleronia pontilimi</name>
    <dbReference type="NCBI Taxonomy" id="1964209"/>
    <lineage>
        <taxon>Bacteria</taxon>
        <taxon>Pseudomonadati</taxon>
        <taxon>Pseudomonadota</taxon>
        <taxon>Alphaproteobacteria</taxon>
        <taxon>Rhodobacterales</taxon>
        <taxon>Roseobacteraceae</taxon>
        <taxon>Palleronia</taxon>
    </lineage>
</organism>
<gene>
    <name evidence="10" type="primary">nagA</name>
    <name evidence="10" type="ORF">ILP92_16255</name>
</gene>
<evidence type="ECO:0000313" key="10">
    <source>
        <dbReference type="EMBL" id="MBJ3764303.1"/>
    </source>
</evidence>
<evidence type="ECO:0000256" key="5">
    <source>
        <dbReference type="PIRNR" id="PIRNR038994"/>
    </source>
</evidence>
<dbReference type="NCBIfam" id="TIGR00221">
    <property type="entry name" value="nagA"/>
    <property type="match status" value="1"/>
</dbReference>
<dbReference type="PANTHER" id="PTHR11113">
    <property type="entry name" value="N-ACETYLGLUCOSAMINE-6-PHOSPHATE DEACETYLASE"/>
    <property type="match status" value="1"/>
</dbReference>
<feature type="binding site" evidence="7">
    <location>
        <position position="251"/>
    </location>
    <ligand>
        <name>substrate</name>
    </ligand>
</feature>
<evidence type="ECO:0000259" key="9">
    <source>
        <dbReference type="Pfam" id="PF01979"/>
    </source>
</evidence>
<dbReference type="GO" id="GO:0008448">
    <property type="term" value="F:N-acetylglucosamine-6-phosphate deacetylase activity"/>
    <property type="evidence" value="ECO:0007669"/>
    <property type="project" value="UniProtKB-EC"/>
</dbReference>
<feature type="active site" description="Proton donor/acceptor" evidence="6">
    <location>
        <position position="273"/>
    </location>
</feature>
<dbReference type="SUPFAM" id="SSF51556">
    <property type="entry name" value="Metallo-dependent hydrolases"/>
    <property type="match status" value="1"/>
</dbReference>
<feature type="binding site" evidence="7">
    <location>
        <begin position="306"/>
        <end position="308"/>
    </location>
    <ligand>
        <name>substrate</name>
    </ligand>
</feature>
<dbReference type="InterPro" id="IPR032466">
    <property type="entry name" value="Metal_Hydrolase"/>
</dbReference>
<reference evidence="10" key="1">
    <citation type="submission" date="2020-12" db="EMBL/GenBank/DDBJ databases">
        <title>Bacterial taxonomy.</title>
        <authorList>
            <person name="Pan X."/>
        </authorList>
    </citation>
    <scope>NUCLEOTIDE SEQUENCE</scope>
    <source>
        <strain evidence="10">KCTC 52957</strain>
    </source>
</reference>
<comment type="caution">
    <text evidence="10">The sequence shown here is derived from an EMBL/GenBank/DDBJ whole genome shotgun (WGS) entry which is preliminary data.</text>
</comment>
<sequence length="382" mass="39271">MSLLAHIASAVHDGTRLHQDAALIVEDGVCAGIVAAADIPKGALRVVSDGIICPGFVDLQVNGGGGLMFNERPDPDGLRQIARAHARLGTSAFLPTLITDTPQKTRAAVAAVRSLIAAGDTIVAGLHLEGPHLSVARKGAHDPTLVRQMELEDLTYLCEASGTLPALMVTLAPENVTNEQIATLSGAGVIVSLGHTDADYETCMTAFRAGARGVTHLFNAMSPLGHRAPGLVGAALDAPGVMMGLIADGIHVHPAAMRAALAARGDGLFLVSDAMAIAGTDLKSFALNGRIVTRSNGRLALPDGTLAGADLIMPDAIATCIRDLALTSEQAIVMATSRPAELMGFATAGRLVVGAPLRAVVLRHDLGFATVLDDVSREGSPD</sequence>
<evidence type="ECO:0000313" key="11">
    <source>
        <dbReference type="Proteomes" id="UP000642488"/>
    </source>
</evidence>
<keyword evidence="4 5" id="KW-0119">Carbohydrate metabolism</keyword>
<accession>A0A934IBW8</accession>
<evidence type="ECO:0000256" key="3">
    <source>
        <dbReference type="ARBA" id="ARBA00022801"/>
    </source>
</evidence>
<protein>
    <submittedName>
        <fullName evidence="10">N-acetylglucosamine-6-phosphate deacetylase</fullName>
        <ecNumber evidence="10">3.5.1.25</ecNumber>
    </submittedName>
</protein>
<name>A0A934IBW8_9RHOB</name>
<keyword evidence="2 8" id="KW-0479">Metal-binding</keyword>
<dbReference type="AlphaFoldDB" id="A0A934IBW8"/>
<evidence type="ECO:0000256" key="1">
    <source>
        <dbReference type="ARBA" id="ARBA00010716"/>
    </source>
</evidence>
<keyword evidence="3 5" id="KW-0378">Hydrolase</keyword>
<dbReference type="InterPro" id="IPR003764">
    <property type="entry name" value="GlcNAc_6-P_deAcase"/>
</dbReference>
<dbReference type="Pfam" id="PF01979">
    <property type="entry name" value="Amidohydro_1"/>
    <property type="match status" value="1"/>
</dbReference>
<comment type="cofactor">
    <cofactor evidence="8">
        <name>a divalent metal cation</name>
        <dbReference type="ChEBI" id="CHEBI:60240"/>
    </cofactor>
    <text evidence="8">Binds 1 divalent metal cation per subunit.</text>
</comment>
<dbReference type="EMBL" id="JAEKPD010000019">
    <property type="protein sequence ID" value="MBJ3764303.1"/>
    <property type="molecule type" value="Genomic_DNA"/>
</dbReference>
<dbReference type="InterPro" id="IPR006680">
    <property type="entry name" value="Amidohydro-rel"/>
</dbReference>
<dbReference type="Gene3D" id="3.20.20.140">
    <property type="entry name" value="Metal-dependent hydrolases"/>
    <property type="match status" value="1"/>
</dbReference>
<feature type="binding site" evidence="8">
    <location>
        <position position="195"/>
    </location>
    <ligand>
        <name>Zn(2+)</name>
        <dbReference type="ChEBI" id="CHEBI:29105"/>
    </ligand>
</feature>
<evidence type="ECO:0000256" key="6">
    <source>
        <dbReference type="PIRSR" id="PIRSR038994-1"/>
    </source>
</evidence>
<feature type="domain" description="Amidohydrolase-related" evidence="9">
    <location>
        <begin position="51"/>
        <end position="362"/>
    </location>
</feature>
<keyword evidence="11" id="KW-1185">Reference proteome</keyword>
<dbReference type="PANTHER" id="PTHR11113:SF14">
    <property type="entry name" value="N-ACETYLGLUCOSAMINE-6-PHOSPHATE DEACETYLASE"/>
    <property type="match status" value="1"/>
</dbReference>
<dbReference type="GO" id="GO:0046872">
    <property type="term" value="F:metal ion binding"/>
    <property type="evidence" value="ECO:0007669"/>
    <property type="project" value="UniProtKB-KW"/>
</dbReference>
<feature type="binding site" evidence="7">
    <location>
        <position position="140"/>
    </location>
    <ligand>
        <name>substrate</name>
    </ligand>
</feature>
<feature type="binding site" evidence="8">
    <location>
        <position position="129"/>
    </location>
    <ligand>
        <name>Zn(2+)</name>
        <dbReference type="ChEBI" id="CHEBI:29105"/>
    </ligand>
</feature>
<dbReference type="PIRSF" id="PIRSF038994">
    <property type="entry name" value="NagA"/>
    <property type="match status" value="1"/>
</dbReference>
<evidence type="ECO:0000256" key="4">
    <source>
        <dbReference type="ARBA" id="ARBA00023277"/>
    </source>
</evidence>